<dbReference type="FunFam" id="1.10.630.10:FF:000051">
    <property type="entry name" value="Cytochrome P450 monooxygenase (Fum15)"/>
    <property type="match status" value="1"/>
</dbReference>
<dbReference type="GO" id="GO:0004497">
    <property type="term" value="F:monooxygenase activity"/>
    <property type="evidence" value="ECO:0007669"/>
    <property type="project" value="InterPro"/>
</dbReference>
<gene>
    <name evidence="3" type="ORF">LTR62_003533</name>
</gene>
<evidence type="ECO:0000256" key="2">
    <source>
        <dbReference type="SAM" id="MobiDB-lite"/>
    </source>
</evidence>
<protein>
    <recommendedName>
        <fullName evidence="5">Cytochrome P450</fullName>
    </recommendedName>
</protein>
<evidence type="ECO:0000313" key="3">
    <source>
        <dbReference type="EMBL" id="KAK5113197.1"/>
    </source>
</evidence>
<dbReference type="InterPro" id="IPR050121">
    <property type="entry name" value="Cytochrome_P450_monoxygenase"/>
</dbReference>
<dbReference type="GO" id="GO:0016705">
    <property type="term" value="F:oxidoreductase activity, acting on paired donors, with incorporation or reduction of molecular oxygen"/>
    <property type="evidence" value="ECO:0007669"/>
    <property type="project" value="InterPro"/>
</dbReference>
<comment type="cofactor">
    <cofactor evidence="1">
        <name>heme</name>
        <dbReference type="ChEBI" id="CHEBI:30413"/>
    </cofactor>
</comment>
<dbReference type="Proteomes" id="UP001310890">
    <property type="component" value="Unassembled WGS sequence"/>
</dbReference>
<dbReference type="GO" id="GO:0005506">
    <property type="term" value="F:iron ion binding"/>
    <property type="evidence" value="ECO:0007669"/>
    <property type="project" value="InterPro"/>
</dbReference>
<evidence type="ECO:0000313" key="4">
    <source>
        <dbReference type="Proteomes" id="UP001310890"/>
    </source>
</evidence>
<dbReference type="PRINTS" id="PR00385">
    <property type="entry name" value="P450"/>
</dbReference>
<evidence type="ECO:0000256" key="1">
    <source>
        <dbReference type="PIRSR" id="PIRSR602401-1"/>
    </source>
</evidence>
<dbReference type="SUPFAM" id="SSF48264">
    <property type="entry name" value="Cytochrome P450"/>
    <property type="match status" value="1"/>
</dbReference>
<proteinExistence type="predicted"/>
<organism evidence="3 4">
    <name type="scientific">Meristemomyces frigidus</name>
    <dbReference type="NCBI Taxonomy" id="1508187"/>
    <lineage>
        <taxon>Eukaryota</taxon>
        <taxon>Fungi</taxon>
        <taxon>Dikarya</taxon>
        <taxon>Ascomycota</taxon>
        <taxon>Pezizomycotina</taxon>
        <taxon>Dothideomycetes</taxon>
        <taxon>Dothideomycetidae</taxon>
        <taxon>Mycosphaerellales</taxon>
        <taxon>Teratosphaeriaceae</taxon>
        <taxon>Meristemomyces</taxon>
    </lineage>
</organism>
<comment type="caution">
    <text evidence="3">The sequence shown here is derived from an EMBL/GenBank/DDBJ whole genome shotgun (WGS) entry which is preliminary data.</text>
</comment>
<dbReference type="Gene3D" id="1.10.630.10">
    <property type="entry name" value="Cytochrome P450"/>
    <property type="match status" value="1"/>
</dbReference>
<accession>A0AAN7TFC5</accession>
<sequence>MPPILKLLGVAGLEALCITKYLPNFPLGFFSTSFLLFWIQLIALQAWSIVVYPRLFSPLRQLPTPPDNKFFTGQTKRIMRETSGMPMRDWTENVPNDGLIRYSVWFQDRVLVTNPQTLGEVLVTKNYDFVKPSHFRNGLGRILGIGILLAEGDEHKRQRKNLMPAFAYRHIKDLYPVFWSKSREMVDCVVKDAKSGETAQQAAELQADPEKAEQSDPSHKPGVIDVGNWTSRATLDIIGVTGVGQDFNSLQDPNGKLNQVYRNIFNPGRTGRILQLMGIFLPFWFIRRIPLRRNHEVQGASVYIKQLCRDLIAKKREVMKEKERTEVDIVSVALESGGFSDEDLVNQMMTFLVAGHETTATAMIWALYLMSKHPEIQTKLREEIRSKLPSLDQDVSAAQVDECHYLHAVCTEVLRLWAPVSLTLRVADKDTSINNQFIPKGTTVILAPWAVNTSTHLWGSDALEFKPERWLDAEGKANNKGSAASNFSFLTFLHGPRSCIGQKFAMAEFECLLAAWVGRLDTKFEEGSAISRGEFEIKGGITAKPKGGLWVEVEEVPGW</sequence>
<dbReference type="Pfam" id="PF00067">
    <property type="entry name" value="p450"/>
    <property type="match status" value="1"/>
</dbReference>
<dbReference type="GO" id="GO:0020037">
    <property type="term" value="F:heme binding"/>
    <property type="evidence" value="ECO:0007669"/>
    <property type="project" value="InterPro"/>
</dbReference>
<dbReference type="PANTHER" id="PTHR24305:SF227">
    <property type="entry name" value="P450, PUTATIVE (EUROFUNG)-RELATED"/>
    <property type="match status" value="1"/>
</dbReference>
<dbReference type="AlphaFoldDB" id="A0AAN7TFC5"/>
<evidence type="ECO:0008006" key="5">
    <source>
        <dbReference type="Google" id="ProtNLM"/>
    </source>
</evidence>
<feature type="region of interest" description="Disordered" evidence="2">
    <location>
        <begin position="199"/>
        <end position="223"/>
    </location>
</feature>
<feature type="compositionally biased region" description="Basic and acidic residues" evidence="2">
    <location>
        <begin position="208"/>
        <end position="219"/>
    </location>
</feature>
<dbReference type="InterPro" id="IPR002401">
    <property type="entry name" value="Cyt_P450_E_grp-I"/>
</dbReference>
<feature type="binding site" description="axial binding residue" evidence="1">
    <location>
        <position position="499"/>
    </location>
    <ligand>
        <name>heme</name>
        <dbReference type="ChEBI" id="CHEBI:30413"/>
    </ligand>
    <ligandPart>
        <name>Fe</name>
        <dbReference type="ChEBI" id="CHEBI:18248"/>
    </ligandPart>
</feature>
<dbReference type="InterPro" id="IPR001128">
    <property type="entry name" value="Cyt_P450"/>
</dbReference>
<keyword evidence="1" id="KW-0479">Metal-binding</keyword>
<dbReference type="CDD" id="cd11069">
    <property type="entry name" value="CYP_FUM15-like"/>
    <property type="match status" value="1"/>
</dbReference>
<dbReference type="PRINTS" id="PR00463">
    <property type="entry name" value="EP450I"/>
</dbReference>
<dbReference type="InterPro" id="IPR036396">
    <property type="entry name" value="Cyt_P450_sf"/>
</dbReference>
<dbReference type="EMBL" id="JAVRRL010000025">
    <property type="protein sequence ID" value="KAK5113197.1"/>
    <property type="molecule type" value="Genomic_DNA"/>
</dbReference>
<reference evidence="3" key="1">
    <citation type="submission" date="2023-08" db="EMBL/GenBank/DDBJ databases">
        <title>Black Yeasts Isolated from many extreme environments.</title>
        <authorList>
            <person name="Coleine C."/>
            <person name="Stajich J.E."/>
            <person name="Selbmann L."/>
        </authorList>
    </citation>
    <scope>NUCLEOTIDE SEQUENCE</scope>
    <source>
        <strain evidence="3">CCFEE 5401</strain>
    </source>
</reference>
<keyword evidence="1" id="KW-0349">Heme</keyword>
<keyword evidence="1" id="KW-0408">Iron</keyword>
<name>A0AAN7TFC5_9PEZI</name>
<dbReference type="PANTHER" id="PTHR24305">
    <property type="entry name" value="CYTOCHROME P450"/>
    <property type="match status" value="1"/>
</dbReference>